<accession>A0A2G8RJA1</accession>
<gene>
    <name evidence="10" type="ORF">P775_02930</name>
</gene>
<evidence type="ECO:0000256" key="7">
    <source>
        <dbReference type="ARBA" id="ARBA00022803"/>
    </source>
</evidence>
<feature type="repeat" description="TPR" evidence="8">
    <location>
        <begin position="1"/>
        <end position="28"/>
    </location>
</feature>
<dbReference type="Pfam" id="PF13844">
    <property type="entry name" value="Glyco_transf_41"/>
    <property type="match status" value="2"/>
</dbReference>
<feature type="domain" description="O-GlcNAc transferase C-terminal" evidence="9">
    <location>
        <begin position="440"/>
        <end position="625"/>
    </location>
</feature>
<organism evidence="10 11">
    <name type="scientific">Puniceibacterium antarcticum</name>
    <dbReference type="NCBI Taxonomy" id="1206336"/>
    <lineage>
        <taxon>Bacteria</taxon>
        <taxon>Pseudomonadati</taxon>
        <taxon>Pseudomonadota</taxon>
        <taxon>Alphaproteobacteria</taxon>
        <taxon>Rhodobacterales</taxon>
        <taxon>Paracoccaceae</taxon>
        <taxon>Puniceibacterium</taxon>
    </lineage>
</organism>
<feature type="repeat" description="TPR" evidence="8">
    <location>
        <begin position="63"/>
        <end position="96"/>
    </location>
</feature>
<evidence type="ECO:0000259" key="9">
    <source>
        <dbReference type="Pfam" id="PF13844"/>
    </source>
</evidence>
<dbReference type="AlphaFoldDB" id="A0A2G8RJA1"/>
<dbReference type="PROSITE" id="PS50293">
    <property type="entry name" value="TPR_REGION"/>
    <property type="match status" value="3"/>
</dbReference>
<dbReference type="Pfam" id="PF00515">
    <property type="entry name" value="TPR_1"/>
    <property type="match status" value="1"/>
</dbReference>
<dbReference type="Pfam" id="PF13414">
    <property type="entry name" value="TPR_11"/>
    <property type="match status" value="3"/>
</dbReference>
<dbReference type="InterPro" id="IPR029489">
    <property type="entry name" value="OGT/SEC/SPY_C"/>
</dbReference>
<dbReference type="SUPFAM" id="SSF48452">
    <property type="entry name" value="TPR-like"/>
    <property type="match status" value="1"/>
</dbReference>
<dbReference type="EC" id="2.4.1.255" evidence="3"/>
<dbReference type="InterPro" id="IPR019734">
    <property type="entry name" value="TPR_rpt"/>
</dbReference>
<evidence type="ECO:0000256" key="2">
    <source>
        <dbReference type="ARBA" id="ARBA00005386"/>
    </source>
</evidence>
<evidence type="ECO:0000256" key="1">
    <source>
        <dbReference type="ARBA" id="ARBA00004922"/>
    </source>
</evidence>
<comment type="caution">
    <text evidence="10">The sequence shown here is derived from an EMBL/GenBank/DDBJ whole genome shotgun (WGS) entry which is preliminary data.</text>
</comment>
<evidence type="ECO:0000256" key="3">
    <source>
        <dbReference type="ARBA" id="ARBA00011970"/>
    </source>
</evidence>
<keyword evidence="7 8" id="KW-0802">TPR repeat</keyword>
<dbReference type="EMBL" id="AWWI01000027">
    <property type="protein sequence ID" value="PIL21630.1"/>
    <property type="molecule type" value="Genomic_DNA"/>
</dbReference>
<evidence type="ECO:0000256" key="6">
    <source>
        <dbReference type="ARBA" id="ARBA00022737"/>
    </source>
</evidence>
<keyword evidence="5" id="KW-0808">Transferase</keyword>
<evidence type="ECO:0000256" key="4">
    <source>
        <dbReference type="ARBA" id="ARBA00022676"/>
    </source>
</evidence>
<dbReference type="InterPro" id="IPR037919">
    <property type="entry name" value="OGT"/>
</dbReference>
<evidence type="ECO:0000313" key="11">
    <source>
        <dbReference type="Proteomes" id="UP000231259"/>
    </source>
</evidence>
<name>A0A2G8RJA1_9RHOB</name>
<feature type="repeat" description="TPR" evidence="8">
    <location>
        <begin position="29"/>
        <end position="62"/>
    </location>
</feature>
<dbReference type="PANTHER" id="PTHR44366">
    <property type="entry name" value="UDP-N-ACETYLGLUCOSAMINE--PEPTIDE N-ACETYLGLUCOSAMINYLTRANSFERASE 110 KDA SUBUNIT"/>
    <property type="match status" value="1"/>
</dbReference>
<feature type="repeat" description="TPR" evidence="8">
    <location>
        <begin position="165"/>
        <end position="198"/>
    </location>
</feature>
<dbReference type="InterPro" id="IPR011990">
    <property type="entry name" value="TPR-like_helical_dom_sf"/>
</dbReference>
<protein>
    <recommendedName>
        <fullName evidence="3">protein O-GlcNAc transferase</fullName>
        <ecNumber evidence="3">2.4.1.255</ecNumber>
    </recommendedName>
</protein>
<keyword evidence="11" id="KW-1185">Reference proteome</keyword>
<evidence type="ECO:0000256" key="8">
    <source>
        <dbReference type="PROSITE-ProRule" id="PRU00339"/>
    </source>
</evidence>
<keyword evidence="4" id="KW-0328">Glycosyltransferase</keyword>
<sequence>MGNAFQELKRFEEATTAYKNALAIEPNFFEAFFNMGAALRCNGELDAAVAAYKQAIAIQPDYVAAHNNLGTTLRLQNKTDAAITAFKRAIEIRPDYAEAYFNLGNAFQTQHKLDSAISAYESAILLKPKYAEVYNNMGAALQAKRELHAAQLALEFATRTSPDYAEAHCNLGSVLQEQGQFTEAINAFKRTLQIRPDHAVAEANLLHQKHQIGDWQAYDQLGSVCERLGITTNAVTGFTMLSKEDDPGRQLARAKAWVAENYTQSSIPIAARLDSLPRRLRIGYFSADFHDHPVLFLISGLLRNYSRDQFEVIAFSYGGPNESEMRKLVERNVDHFVEITQKENSDIVEMARGYELDIAIDLNGYTQNTRSDLFQFRLAPIQINYLGYPSTTGATFMDYMVADPISLPQSERKFYSENIIYMPDSWVPYDDCREISRCKTTPSDFGLPEDAFVFCCFNNSYKISPREFNIWMRILTNVPDSVLWLFSSNKWVEKNLRREAVVRNVDPERLIFAEKIPHAEYLARYRHADLFLDTFNFNAITTGSDALWAGLPIVTKSGRQFCARSTASLLNAVGLSELITETESEYEALILDLALDREKLSEIKNKLKKNLSVEPLFDTKRYTRNFENGLLQAYHLHFSGKRAEDIWVRSSPPQ</sequence>
<feature type="domain" description="O-GlcNAc transferase C-terminal" evidence="9">
    <location>
        <begin position="277"/>
        <end position="427"/>
    </location>
</feature>
<dbReference type="Gene3D" id="3.40.50.11380">
    <property type="match status" value="1"/>
</dbReference>
<dbReference type="Gene3D" id="1.25.40.10">
    <property type="entry name" value="Tetratricopeptide repeat domain"/>
    <property type="match status" value="3"/>
</dbReference>
<keyword evidence="6" id="KW-0677">Repeat</keyword>
<dbReference type="GO" id="GO:0006493">
    <property type="term" value="P:protein O-linked glycosylation"/>
    <property type="evidence" value="ECO:0007669"/>
    <property type="project" value="InterPro"/>
</dbReference>
<dbReference type="PANTHER" id="PTHR44366:SF1">
    <property type="entry name" value="UDP-N-ACETYLGLUCOSAMINE--PEPTIDE N-ACETYLGLUCOSAMINYLTRANSFERASE 110 KDA SUBUNIT"/>
    <property type="match status" value="1"/>
</dbReference>
<comment type="similarity">
    <text evidence="2">Belongs to the glycosyltransferase 41 family. O-GlcNAc transferase subfamily.</text>
</comment>
<reference evidence="10 11" key="1">
    <citation type="submission" date="2013-09" db="EMBL/GenBank/DDBJ databases">
        <title>Genome sequencing of Phaeobacter antarcticus sp. nov. SM1211.</title>
        <authorList>
            <person name="Zhang X.-Y."/>
            <person name="Liu C."/>
            <person name="Chen X.-L."/>
            <person name="Xie B.-B."/>
            <person name="Qin Q.-L."/>
            <person name="Rong J.-C."/>
            <person name="Zhang Y.-Z."/>
        </authorList>
    </citation>
    <scope>NUCLEOTIDE SEQUENCE [LARGE SCALE GENOMIC DNA]</scope>
    <source>
        <strain evidence="10 11">SM1211</strain>
    </source>
</reference>
<evidence type="ECO:0000313" key="10">
    <source>
        <dbReference type="EMBL" id="PIL21630.1"/>
    </source>
</evidence>
<dbReference type="GO" id="GO:0097363">
    <property type="term" value="F:protein O-acetylglucosaminyltransferase activity"/>
    <property type="evidence" value="ECO:0007669"/>
    <property type="project" value="UniProtKB-EC"/>
</dbReference>
<feature type="repeat" description="TPR" evidence="8">
    <location>
        <begin position="97"/>
        <end position="130"/>
    </location>
</feature>
<comment type="pathway">
    <text evidence="1">Protein modification; protein glycosylation.</text>
</comment>
<dbReference type="SMART" id="SM00028">
    <property type="entry name" value="TPR"/>
    <property type="match status" value="6"/>
</dbReference>
<evidence type="ECO:0000256" key="5">
    <source>
        <dbReference type="ARBA" id="ARBA00022679"/>
    </source>
</evidence>
<dbReference type="PROSITE" id="PS50005">
    <property type="entry name" value="TPR"/>
    <property type="match status" value="5"/>
</dbReference>
<dbReference type="Gene3D" id="3.40.50.2000">
    <property type="entry name" value="Glycogen Phosphorylase B"/>
    <property type="match status" value="1"/>
</dbReference>
<proteinExistence type="inferred from homology"/>
<dbReference type="Proteomes" id="UP000231259">
    <property type="component" value="Unassembled WGS sequence"/>
</dbReference>